<dbReference type="HAMAP" id="MF_00583_B">
    <property type="entry name" value="RibP_PPkinase_B"/>
    <property type="match status" value="1"/>
</dbReference>
<evidence type="ECO:0000256" key="5">
    <source>
        <dbReference type="ARBA" id="ARBA00022741"/>
    </source>
</evidence>
<dbReference type="InterPro" id="IPR037515">
    <property type="entry name" value="Rib-P_diPkinase_bac"/>
</dbReference>
<gene>
    <name evidence="14" type="primary">prs1</name>
    <name evidence="12" type="synonym">prs</name>
    <name evidence="14" type="ORF">ikelab_10620</name>
    <name evidence="17" type="ORF">OF801_04800</name>
    <name evidence="18" type="ORF">PWF74_05910</name>
    <name evidence="15" type="ORF">QHR29_04200</name>
    <name evidence="16" type="ORF">SAMN05216438_101418</name>
</gene>
<dbReference type="GO" id="GO:0006164">
    <property type="term" value="P:purine nucleotide biosynthetic process"/>
    <property type="evidence" value="ECO:0007669"/>
    <property type="project" value="TreeGrafter"/>
</dbReference>
<dbReference type="CDD" id="cd06223">
    <property type="entry name" value="PRTases_typeI"/>
    <property type="match status" value="1"/>
</dbReference>
<evidence type="ECO:0000256" key="2">
    <source>
        <dbReference type="ARBA" id="ARBA00022679"/>
    </source>
</evidence>
<dbReference type="GO" id="GO:0004749">
    <property type="term" value="F:ribose phosphate diphosphokinase activity"/>
    <property type="evidence" value="ECO:0007669"/>
    <property type="project" value="UniProtKB-UniRule"/>
</dbReference>
<evidence type="ECO:0000256" key="10">
    <source>
        <dbReference type="ARBA" id="ARBA00054914"/>
    </source>
</evidence>
<feature type="domain" description="Ribose-phosphate pyrophosphokinase N-terminal" evidence="13">
    <location>
        <begin position="6"/>
        <end position="122"/>
    </location>
</feature>
<reference evidence="17" key="3">
    <citation type="submission" date="2022-10" db="EMBL/GenBank/DDBJ databases">
        <title>Genome assembly of Lactococcus garvieae isolates from cricket gut.</title>
        <authorList>
            <person name="Luecke A.R."/>
            <person name="Brown A.M.V."/>
            <person name="Wakeman C.A."/>
        </authorList>
    </citation>
    <scope>NUCLEOTIDE SEQUENCE</scope>
    <source>
        <strain evidence="17">Alexii-11_2</strain>
    </source>
</reference>
<dbReference type="Proteomes" id="UP000181969">
    <property type="component" value="Unassembled WGS sequence"/>
</dbReference>
<dbReference type="RefSeq" id="WP_004256224.1">
    <property type="nucleotide sequence ID" value="NZ_AP026069.1"/>
</dbReference>
<dbReference type="NCBIfam" id="TIGR01251">
    <property type="entry name" value="ribP_PPkin"/>
    <property type="match status" value="1"/>
</dbReference>
<dbReference type="PROSITE" id="PS00114">
    <property type="entry name" value="PRPP_SYNTHASE"/>
    <property type="match status" value="1"/>
</dbReference>
<reference evidence="16 19" key="1">
    <citation type="submission" date="2016-10" db="EMBL/GenBank/DDBJ databases">
        <authorList>
            <person name="de Groot N.N."/>
        </authorList>
    </citation>
    <scope>NUCLEOTIDE SEQUENCE [LARGE SCALE GENOMIC DNA]</scope>
    <source>
        <strain evidence="16 19">M79</strain>
    </source>
</reference>
<comment type="catalytic activity">
    <reaction evidence="9 12">
        <text>D-ribose 5-phosphate + ATP = 5-phospho-alpha-D-ribose 1-diphosphate + AMP + H(+)</text>
        <dbReference type="Rhea" id="RHEA:15609"/>
        <dbReference type="ChEBI" id="CHEBI:15378"/>
        <dbReference type="ChEBI" id="CHEBI:30616"/>
        <dbReference type="ChEBI" id="CHEBI:58017"/>
        <dbReference type="ChEBI" id="CHEBI:78346"/>
        <dbReference type="ChEBI" id="CHEBI:456215"/>
        <dbReference type="EC" id="2.7.6.1"/>
    </reaction>
</comment>
<dbReference type="Pfam" id="PF14572">
    <property type="entry name" value="Pribosyl_synth"/>
    <property type="match status" value="1"/>
</dbReference>
<evidence type="ECO:0000256" key="3">
    <source>
        <dbReference type="ARBA" id="ARBA00022723"/>
    </source>
</evidence>
<dbReference type="AlphaFoldDB" id="A0A098CYS6"/>
<dbReference type="GO" id="GO:0005737">
    <property type="term" value="C:cytoplasm"/>
    <property type="evidence" value="ECO:0007669"/>
    <property type="project" value="UniProtKB-SubCell"/>
</dbReference>
<dbReference type="Proteomes" id="UP001217324">
    <property type="component" value="Chromosome"/>
</dbReference>
<dbReference type="GO" id="GO:0016301">
    <property type="term" value="F:kinase activity"/>
    <property type="evidence" value="ECO:0007669"/>
    <property type="project" value="UniProtKB-KW"/>
</dbReference>
<organism evidence="14 20">
    <name type="scientific">Lactococcus garvieae</name>
    <dbReference type="NCBI Taxonomy" id="1363"/>
    <lineage>
        <taxon>Bacteria</taxon>
        <taxon>Bacillati</taxon>
        <taxon>Bacillota</taxon>
        <taxon>Bacilli</taxon>
        <taxon>Lactobacillales</taxon>
        <taxon>Streptococcaceae</taxon>
        <taxon>Lactococcus</taxon>
    </lineage>
</organism>
<evidence type="ECO:0000259" key="13">
    <source>
        <dbReference type="Pfam" id="PF13793"/>
    </source>
</evidence>
<dbReference type="InterPro" id="IPR029057">
    <property type="entry name" value="PRTase-like"/>
</dbReference>
<dbReference type="GO" id="GO:0009156">
    <property type="term" value="P:ribonucleoside monophosphate biosynthetic process"/>
    <property type="evidence" value="ECO:0007669"/>
    <property type="project" value="InterPro"/>
</dbReference>
<dbReference type="Proteomes" id="UP000504756">
    <property type="component" value="Unassembled WGS sequence"/>
</dbReference>
<proteinExistence type="inferred from homology"/>
<dbReference type="InterPro" id="IPR029099">
    <property type="entry name" value="Pribosyltran_N"/>
</dbReference>
<accession>A0A098CYS6</accession>
<dbReference type="EMBL" id="JARYTV010000002">
    <property type="protein sequence ID" value="MDH7959670.1"/>
    <property type="molecule type" value="Genomic_DNA"/>
</dbReference>
<dbReference type="Pfam" id="PF13793">
    <property type="entry name" value="Pribosyltran_N"/>
    <property type="match status" value="1"/>
</dbReference>
<evidence type="ECO:0000313" key="19">
    <source>
        <dbReference type="Proteomes" id="UP000181969"/>
    </source>
</evidence>
<keyword evidence="5 12" id="KW-0547">Nucleotide-binding</keyword>
<evidence type="ECO:0000256" key="1">
    <source>
        <dbReference type="ARBA" id="ARBA00004996"/>
    </source>
</evidence>
<feature type="binding site" evidence="12">
    <location>
        <begin position="227"/>
        <end position="231"/>
    </location>
    <ligand>
        <name>D-ribose 5-phosphate</name>
        <dbReference type="ChEBI" id="CHEBI:78346"/>
    </ligand>
</feature>
<evidence type="ECO:0000256" key="11">
    <source>
        <dbReference type="ARBA" id="ARBA00061444"/>
    </source>
</evidence>
<evidence type="ECO:0000313" key="20">
    <source>
        <dbReference type="Proteomes" id="UP000504756"/>
    </source>
</evidence>
<feature type="binding site" evidence="12">
    <location>
        <position position="223"/>
    </location>
    <ligand>
        <name>D-ribose 5-phosphate</name>
        <dbReference type="ChEBI" id="CHEBI:78346"/>
    </ligand>
</feature>
<evidence type="ECO:0000256" key="7">
    <source>
        <dbReference type="ARBA" id="ARBA00022840"/>
    </source>
</evidence>
<reference evidence="18" key="4">
    <citation type="submission" date="2023-02" db="EMBL/GenBank/DDBJ databases">
        <title>Comparative genomics and fermentation flavor characterization of five lactic acid bacteria reveal flavor biosynthesis metabolic pathways in fermented muskmelon puree.</title>
        <authorList>
            <person name="Yuan L."/>
            <person name="Li M."/>
            <person name="Xu X."/>
            <person name="Lao F."/>
            <person name="Wu J."/>
        </authorList>
    </citation>
    <scope>NUCLEOTIDE SEQUENCE</scope>
    <source>
        <strain evidence="18">Pa-2</strain>
    </source>
</reference>
<keyword evidence="12" id="KW-0963">Cytoplasm</keyword>
<dbReference type="EMBL" id="BLXU01000005">
    <property type="protein sequence ID" value="GFO51787.1"/>
    <property type="molecule type" value="Genomic_DNA"/>
</dbReference>
<feature type="active site" evidence="12">
    <location>
        <position position="197"/>
    </location>
</feature>
<comment type="cofactor">
    <cofactor evidence="12">
        <name>Mg(2+)</name>
        <dbReference type="ChEBI" id="CHEBI:18420"/>
    </cofactor>
    <text evidence="12">Binds 2 Mg(2+) ions per subunit.</text>
</comment>
<dbReference type="InterPro" id="IPR000842">
    <property type="entry name" value="PRib_PP_synth_CS"/>
</dbReference>
<dbReference type="Proteomes" id="UP001157396">
    <property type="component" value="Unassembled WGS sequence"/>
</dbReference>
<dbReference type="SMART" id="SM01400">
    <property type="entry name" value="Pribosyltran_N"/>
    <property type="match status" value="1"/>
</dbReference>
<comment type="pathway">
    <text evidence="1 12">Metabolic intermediate biosynthesis; 5-phospho-alpha-D-ribose 1-diphosphate biosynthesis; 5-phospho-alpha-D-ribose 1-diphosphate from D-ribose 5-phosphate (route I): step 1/1.</text>
</comment>
<dbReference type="Proteomes" id="UP001164042">
    <property type="component" value="Chromosome"/>
</dbReference>
<evidence type="ECO:0000256" key="4">
    <source>
        <dbReference type="ARBA" id="ARBA00022727"/>
    </source>
</evidence>
<dbReference type="InterPro" id="IPR000836">
    <property type="entry name" value="PRTase_dom"/>
</dbReference>
<comment type="function">
    <text evidence="10 12">Involved in the biosynthesis of the central metabolite phospho-alpha-D-ribosyl-1-pyrophosphate (PRPP) via the transfer of pyrophosphoryl group from ATP to 1-hydroxyl of ribose-5-phosphate (Rib-5-P).</text>
</comment>
<dbReference type="PANTHER" id="PTHR10210">
    <property type="entry name" value="RIBOSE-PHOSPHATE DIPHOSPHOKINASE FAMILY MEMBER"/>
    <property type="match status" value="1"/>
</dbReference>
<dbReference type="GO" id="GO:0002189">
    <property type="term" value="C:ribose phosphate diphosphokinase complex"/>
    <property type="evidence" value="ECO:0007669"/>
    <property type="project" value="TreeGrafter"/>
</dbReference>
<dbReference type="GO" id="GO:0006015">
    <property type="term" value="P:5-phosphoribose 1-diphosphate biosynthetic process"/>
    <property type="evidence" value="ECO:0007669"/>
    <property type="project" value="UniProtKB-UniRule"/>
</dbReference>
<dbReference type="EMBL" id="CP109635">
    <property type="protein sequence ID" value="UYT11269.1"/>
    <property type="molecule type" value="Genomic_DNA"/>
</dbReference>
<dbReference type="EMBL" id="FOTJ01000001">
    <property type="protein sequence ID" value="SFL12780.1"/>
    <property type="molecule type" value="Genomic_DNA"/>
</dbReference>
<protein>
    <recommendedName>
        <fullName evidence="12">Ribose-phosphate pyrophosphokinase</fullName>
        <shortName evidence="12">RPPK</shortName>
        <ecNumber evidence="12">2.7.6.1</ecNumber>
    </recommendedName>
    <alternativeName>
        <fullName evidence="12">5-phospho-D-ribosyl alpha-1-diphosphate synthase</fullName>
    </alternativeName>
    <alternativeName>
        <fullName evidence="12">Phosphoribosyl diphosphate synthase</fullName>
    </alternativeName>
    <alternativeName>
        <fullName evidence="12">Phosphoribosyl pyrophosphate synthase</fullName>
        <shortName evidence="12">P-Rib-PP synthase</shortName>
        <shortName evidence="12">PRPP synthase</shortName>
        <shortName evidence="12">PRPPase</shortName>
    </alternativeName>
</protein>
<dbReference type="Gene3D" id="3.40.50.2020">
    <property type="match status" value="2"/>
</dbReference>
<dbReference type="FunFam" id="3.40.50.2020:FF:000001">
    <property type="entry name" value="Ribose-phosphate pyrophosphokinase"/>
    <property type="match status" value="1"/>
</dbReference>
<reference evidence="14 20" key="2">
    <citation type="submission" date="2020-06" db="EMBL/GenBank/DDBJ databases">
        <title>Draft genome sequence of Lactic acid bacteria from Okinawan-style tofu.</title>
        <authorList>
            <person name="Takara I."/>
            <person name="Ikematsu S."/>
        </authorList>
    </citation>
    <scope>NUCLEOTIDE SEQUENCE [LARGE SCALE GENOMIC DNA]</scope>
    <source>
        <strain evidence="14">Lg38</strain>
        <strain evidence="20">lg38</strain>
    </source>
</reference>
<reference evidence="15" key="5">
    <citation type="submission" date="2023-04" db="EMBL/GenBank/DDBJ databases">
        <title>Genomic analysis of Lactococcus garvieae isolates.</title>
        <authorList>
            <person name="Zhanghang C."/>
        </authorList>
    </citation>
    <scope>NUCLEOTIDE SEQUENCE</scope>
    <source>
        <strain evidence="15">ZB-1</strain>
    </source>
</reference>
<dbReference type="GO" id="GO:0000287">
    <property type="term" value="F:magnesium ion binding"/>
    <property type="evidence" value="ECO:0007669"/>
    <property type="project" value="UniProtKB-UniRule"/>
</dbReference>
<comment type="subcellular location">
    <subcellularLocation>
        <location evidence="12">Cytoplasm</location>
    </subcellularLocation>
</comment>
<dbReference type="NCBIfam" id="NF002618">
    <property type="entry name" value="PRK02269.1"/>
    <property type="match status" value="1"/>
</dbReference>
<feature type="binding site" evidence="12">
    <location>
        <position position="199"/>
    </location>
    <ligand>
        <name>D-ribose 5-phosphate</name>
        <dbReference type="ChEBI" id="CHEBI:78346"/>
    </ligand>
</feature>
<name>A0A098CYS6_9LACT</name>
<dbReference type="EMBL" id="CP118627">
    <property type="protein sequence ID" value="WEA13079.1"/>
    <property type="molecule type" value="Genomic_DNA"/>
</dbReference>
<evidence type="ECO:0000256" key="9">
    <source>
        <dbReference type="ARBA" id="ARBA00049535"/>
    </source>
</evidence>
<evidence type="ECO:0000313" key="17">
    <source>
        <dbReference type="EMBL" id="UYT11269.1"/>
    </source>
</evidence>
<dbReference type="PANTHER" id="PTHR10210:SF41">
    <property type="entry name" value="RIBOSE-PHOSPHATE PYROPHOSPHOKINASE 1, CHLOROPLASTIC"/>
    <property type="match status" value="1"/>
</dbReference>
<feature type="binding site" evidence="12">
    <location>
        <begin position="39"/>
        <end position="41"/>
    </location>
    <ligand>
        <name>ATP</name>
        <dbReference type="ChEBI" id="CHEBI:30616"/>
    </ligand>
</feature>
<dbReference type="SUPFAM" id="SSF53271">
    <property type="entry name" value="PRTase-like"/>
    <property type="match status" value="1"/>
</dbReference>
<dbReference type="NCBIfam" id="NF002320">
    <property type="entry name" value="PRK01259.1"/>
    <property type="match status" value="1"/>
</dbReference>
<comment type="similarity">
    <text evidence="11 12">Belongs to the ribose-phosphate pyrophosphokinase family. Class I subfamily.</text>
</comment>
<dbReference type="UniPathway" id="UPA00087">
    <property type="reaction ID" value="UER00172"/>
</dbReference>
<dbReference type="GeneID" id="75144090"/>
<feature type="binding site" evidence="12">
    <location>
        <position position="132"/>
    </location>
    <ligand>
        <name>Mg(2+)</name>
        <dbReference type="ChEBI" id="CHEBI:18420"/>
    </ligand>
</feature>
<dbReference type="EC" id="2.7.6.1" evidence="12"/>
<evidence type="ECO:0000313" key="18">
    <source>
        <dbReference type="EMBL" id="WEA13079.1"/>
    </source>
</evidence>
<dbReference type="OMA" id="YFGWARQ"/>
<dbReference type="OrthoDB" id="9777067at2"/>
<dbReference type="GO" id="GO:0005524">
    <property type="term" value="F:ATP binding"/>
    <property type="evidence" value="ECO:0007669"/>
    <property type="project" value="UniProtKB-KW"/>
</dbReference>
<keyword evidence="4 12" id="KW-0545">Nucleotide biosynthesis</keyword>
<dbReference type="eggNOG" id="COG0462">
    <property type="taxonomic scope" value="Bacteria"/>
</dbReference>
<keyword evidence="2 12" id="KW-0808">Transferase</keyword>
<keyword evidence="8 12" id="KW-0460">Magnesium</keyword>
<evidence type="ECO:0000313" key="15">
    <source>
        <dbReference type="EMBL" id="MDH7959670.1"/>
    </source>
</evidence>
<keyword evidence="7 12" id="KW-0067">ATP-binding</keyword>
<keyword evidence="6 12" id="KW-0418">Kinase</keyword>
<keyword evidence="3 12" id="KW-0479">Metal-binding</keyword>
<evidence type="ECO:0000256" key="12">
    <source>
        <dbReference type="HAMAP-Rule" id="MF_00583"/>
    </source>
</evidence>
<evidence type="ECO:0000313" key="16">
    <source>
        <dbReference type="EMBL" id="SFL12780.1"/>
    </source>
</evidence>
<dbReference type="PATRIC" id="fig|1363.32.peg.772"/>
<evidence type="ECO:0000256" key="6">
    <source>
        <dbReference type="ARBA" id="ARBA00022777"/>
    </source>
</evidence>
<evidence type="ECO:0000313" key="14">
    <source>
        <dbReference type="EMBL" id="GFO51787.1"/>
    </source>
</evidence>
<dbReference type="InterPro" id="IPR005946">
    <property type="entry name" value="Rib-P_diPkinase"/>
</dbReference>
<sequence length="323" mass="35434">MSYSNLKLFALSSNQKLAHKVAKEIGIQVGKSRVLTYNDGEVEVKIDESIRGEHVFILQSTSAPVNENLMELLIMMDALKRASAASINVVMPYYGYARQDRKARAREPITSKLVANMLQIAGADRLITFDLHAAQIQGFFNIPVDHLMGSPLIADYFRRHGFANGDDLVIVSPDHGGVGRARKLAAFLKAPIAIIDKRRPRANVAEIMNIIGDVKGKKCILIDDMIDTAGTITLAANALKELGATEVYASCTHAVLSGPAIERIESSGINKLVVLDTIEIPDERRSDKIVEISIAPLLADAIIRIHEKRPLSPLFELHIPTEN</sequence>
<evidence type="ECO:0000256" key="8">
    <source>
        <dbReference type="ARBA" id="ARBA00022842"/>
    </source>
</evidence>
<feature type="binding site" evidence="12">
    <location>
        <position position="174"/>
    </location>
    <ligand>
        <name>Mg(2+)</name>
        <dbReference type="ChEBI" id="CHEBI:18420"/>
    </ligand>
</feature>
<comment type="subunit">
    <text evidence="12">Homohexamer.</text>
</comment>
<feature type="binding site" evidence="12">
    <location>
        <begin position="98"/>
        <end position="99"/>
    </location>
    <ligand>
        <name>ATP</name>
        <dbReference type="ChEBI" id="CHEBI:30616"/>
    </ligand>
</feature>